<proteinExistence type="predicted"/>
<dbReference type="Proteomes" id="UP001432027">
    <property type="component" value="Unassembled WGS sequence"/>
</dbReference>
<dbReference type="EMBL" id="BTSX01000006">
    <property type="protein sequence ID" value="GMT05169.1"/>
    <property type="molecule type" value="Genomic_DNA"/>
</dbReference>
<keyword evidence="2" id="KW-1185">Reference proteome</keyword>
<evidence type="ECO:0000313" key="2">
    <source>
        <dbReference type="Proteomes" id="UP001432027"/>
    </source>
</evidence>
<dbReference type="AlphaFoldDB" id="A0AAV5UGW4"/>
<sequence>TDRLRKNPSTIGAAESSEWQNLNRKWSRRILKVLCCWGHVRNRDVDDPAGASFSYSWKIKFTDHFRTWRSEHMTLMGGAHAIRSVVR</sequence>
<organism evidence="1 2">
    <name type="scientific">Pristionchus entomophagus</name>
    <dbReference type="NCBI Taxonomy" id="358040"/>
    <lineage>
        <taxon>Eukaryota</taxon>
        <taxon>Metazoa</taxon>
        <taxon>Ecdysozoa</taxon>
        <taxon>Nematoda</taxon>
        <taxon>Chromadorea</taxon>
        <taxon>Rhabditida</taxon>
        <taxon>Rhabditina</taxon>
        <taxon>Diplogasteromorpha</taxon>
        <taxon>Diplogasteroidea</taxon>
        <taxon>Neodiplogasteridae</taxon>
        <taxon>Pristionchus</taxon>
    </lineage>
</organism>
<feature type="non-terminal residue" evidence="1">
    <location>
        <position position="87"/>
    </location>
</feature>
<name>A0AAV5UGW4_9BILA</name>
<protein>
    <submittedName>
        <fullName evidence="1">Uncharacterized protein</fullName>
    </submittedName>
</protein>
<accession>A0AAV5UGW4</accession>
<feature type="non-terminal residue" evidence="1">
    <location>
        <position position="1"/>
    </location>
</feature>
<reference evidence="1" key="1">
    <citation type="submission" date="2023-10" db="EMBL/GenBank/DDBJ databases">
        <title>Genome assembly of Pristionchus species.</title>
        <authorList>
            <person name="Yoshida K."/>
            <person name="Sommer R.J."/>
        </authorList>
    </citation>
    <scope>NUCLEOTIDE SEQUENCE</scope>
    <source>
        <strain evidence="1">RS0144</strain>
    </source>
</reference>
<comment type="caution">
    <text evidence="1">The sequence shown here is derived from an EMBL/GenBank/DDBJ whole genome shotgun (WGS) entry which is preliminary data.</text>
</comment>
<evidence type="ECO:0000313" key="1">
    <source>
        <dbReference type="EMBL" id="GMT05169.1"/>
    </source>
</evidence>
<gene>
    <name evidence="1" type="ORF">PENTCL1PPCAC_27343</name>
</gene>